<dbReference type="EMBL" id="ML179077">
    <property type="protein sequence ID" value="THV02402.1"/>
    <property type="molecule type" value="Genomic_DNA"/>
</dbReference>
<protein>
    <submittedName>
        <fullName evidence="2">Uncharacterized protein</fullName>
    </submittedName>
</protein>
<keyword evidence="1" id="KW-0472">Membrane</keyword>
<reference evidence="2 3" key="1">
    <citation type="journal article" date="2019" name="Nat. Ecol. Evol.">
        <title>Megaphylogeny resolves global patterns of mushroom evolution.</title>
        <authorList>
            <person name="Varga T."/>
            <person name="Krizsan K."/>
            <person name="Foldi C."/>
            <person name="Dima B."/>
            <person name="Sanchez-Garcia M."/>
            <person name="Sanchez-Ramirez S."/>
            <person name="Szollosi G.J."/>
            <person name="Szarkandi J.G."/>
            <person name="Papp V."/>
            <person name="Albert L."/>
            <person name="Andreopoulos W."/>
            <person name="Angelini C."/>
            <person name="Antonin V."/>
            <person name="Barry K.W."/>
            <person name="Bougher N.L."/>
            <person name="Buchanan P."/>
            <person name="Buyck B."/>
            <person name="Bense V."/>
            <person name="Catcheside P."/>
            <person name="Chovatia M."/>
            <person name="Cooper J."/>
            <person name="Damon W."/>
            <person name="Desjardin D."/>
            <person name="Finy P."/>
            <person name="Geml J."/>
            <person name="Haridas S."/>
            <person name="Hughes K."/>
            <person name="Justo A."/>
            <person name="Karasinski D."/>
            <person name="Kautmanova I."/>
            <person name="Kiss B."/>
            <person name="Kocsube S."/>
            <person name="Kotiranta H."/>
            <person name="LaButti K.M."/>
            <person name="Lechner B.E."/>
            <person name="Liimatainen K."/>
            <person name="Lipzen A."/>
            <person name="Lukacs Z."/>
            <person name="Mihaltcheva S."/>
            <person name="Morgado L.N."/>
            <person name="Niskanen T."/>
            <person name="Noordeloos M.E."/>
            <person name="Ohm R.A."/>
            <person name="Ortiz-Santana B."/>
            <person name="Ovrebo C."/>
            <person name="Racz N."/>
            <person name="Riley R."/>
            <person name="Savchenko A."/>
            <person name="Shiryaev A."/>
            <person name="Soop K."/>
            <person name="Spirin V."/>
            <person name="Szebenyi C."/>
            <person name="Tomsovsky M."/>
            <person name="Tulloss R.E."/>
            <person name="Uehling J."/>
            <person name="Grigoriev I.V."/>
            <person name="Vagvolgyi C."/>
            <person name="Papp T."/>
            <person name="Martin F.M."/>
            <person name="Miettinen O."/>
            <person name="Hibbett D.S."/>
            <person name="Nagy L.G."/>
        </authorList>
    </citation>
    <scope>NUCLEOTIDE SEQUENCE [LARGE SCALE GENOMIC DNA]</scope>
    <source>
        <strain evidence="2 3">CBS 962.96</strain>
    </source>
</reference>
<keyword evidence="1" id="KW-1133">Transmembrane helix</keyword>
<proteinExistence type="predicted"/>
<name>A0A4S8MIJ6_DENBC</name>
<evidence type="ECO:0000256" key="1">
    <source>
        <dbReference type="SAM" id="Phobius"/>
    </source>
</evidence>
<accession>A0A4S8MIJ6</accession>
<evidence type="ECO:0000313" key="2">
    <source>
        <dbReference type="EMBL" id="THV02402.1"/>
    </source>
</evidence>
<dbReference type="AlphaFoldDB" id="A0A4S8MIJ6"/>
<keyword evidence="1" id="KW-0812">Transmembrane</keyword>
<feature type="transmembrane region" description="Helical" evidence="1">
    <location>
        <begin position="40"/>
        <end position="59"/>
    </location>
</feature>
<keyword evidence="3" id="KW-1185">Reference proteome</keyword>
<sequence>MNLLSSVRTLLDYMHAICRISGAGGKEFKGTVRARAQEHLFIRSVANSVFLYFAYLFFLSEARNLEKEKAMHTPLVWG</sequence>
<gene>
    <name evidence="2" type="ORF">K435DRAFT_352920</name>
</gene>
<evidence type="ECO:0000313" key="3">
    <source>
        <dbReference type="Proteomes" id="UP000297245"/>
    </source>
</evidence>
<dbReference type="Proteomes" id="UP000297245">
    <property type="component" value="Unassembled WGS sequence"/>
</dbReference>
<organism evidence="2 3">
    <name type="scientific">Dendrothele bispora (strain CBS 962.96)</name>
    <dbReference type="NCBI Taxonomy" id="1314807"/>
    <lineage>
        <taxon>Eukaryota</taxon>
        <taxon>Fungi</taxon>
        <taxon>Dikarya</taxon>
        <taxon>Basidiomycota</taxon>
        <taxon>Agaricomycotina</taxon>
        <taxon>Agaricomycetes</taxon>
        <taxon>Agaricomycetidae</taxon>
        <taxon>Agaricales</taxon>
        <taxon>Agaricales incertae sedis</taxon>
        <taxon>Dendrothele</taxon>
    </lineage>
</organism>